<comment type="pathway">
    <text evidence="6 14">Cofactor biosynthesis; adenosylcobalamin biosynthesis; adenosylcobalamin from cob(II)yrinate a,c-diamide: step 5/7.</text>
</comment>
<dbReference type="InterPro" id="IPR027417">
    <property type="entry name" value="P-loop_NTPase"/>
</dbReference>
<evidence type="ECO:0000313" key="18">
    <source>
        <dbReference type="Proteomes" id="UP000243719"/>
    </source>
</evidence>
<dbReference type="STRING" id="1770053.SAMN05216551_10957"/>
<comment type="catalytic activity">
    <reaction evidence="1 14">
        <text>adenosylcob(III)inamide + ATP = adenosylcob(III)inamide phosphate + ADP + H(+)</text>
        <dbReference type="Rhea" id="RHEA:15769"/>
        <dbReference type="ChEBI" id="CHEBI:2480"/>
        <dbReference type="ChEBI" id="CHEBI:15378"/>
        <dbReference type="ChEBI" id="CHEBI:30616"/>
        <dbReference type="ChEBI" id="CHEBI:58502"/>
        <dbReference type="ChEBI" id="CHEBI:456216"/>
        <dbReference type="EC" id="2.7.1.156"/>
    </reaction>
</comment>
<dbReference type="PANTHER" id="PTHR34848">
    <property type="match status" value="1"/>
</dbReference>
<dbReference type="Proteomes" id="UP000243719">
    <property type="component" value="Unassembled WGS sequence"/>
</dbReference>
<keyword evidence="18" id="KW-1185">Reference proteome</keyword>
<comment type="catalytic activity">
    <reaction evidence="3">
        <text>adenosylcob(III)inamide + GTP = adenosylcob(III)inamide phosphate + GDP + H(+)</text>
        <dbReference type="Rhea" id="RHEA:15765"/>
        <dbReference type="ChEBI" id="CHEBI:2480"/>
        <dbReference type="ChEBI" id="CHEBI:15378"/>
        <dbReference type="ChEBI" id="CHEBI:37565"/>
        <dbReference type="ChEBI" id="CHEBI:58189"/>
        <dbReference type="ChEBI" id="CHEBI:58502"/>
        <dbReference type="EC" id="2.7.1.156"/>
    </reaction>
</comment>
<dbReference type="NCBIfam" id="NF004469">
    <property type="entry name" value="PRK05800.1"/>
    <property type="match status" value="1"/>
</dbReference>
<dbReference type="GO" id="GO:0005525">
    <property type="term" value="F:GTP binding"/>
    <property type="evidence" value="ECO:0007669"/>
    <property type="project" value="UniProtKB-UniRule"/>
</dbReference>
<accession>A0A1H2PRY7</accession>
<dbReference type="EC" id="2.7.7.62" evidence="14"/>
<dbReference type="GO" id="GO:0009236">
    <property type="term" value="P:cobalamin biosynthetic process"/>
    <property type="evidence" value="ECO:0007669"/>
    <property type="project" value="UniProtKB-UniRule"/>
</dbReference>
<comment type="function">
    <text evidence="4 14">Catalyzes ATP-dependent phosphorylation of adenosylcobinamide and addition of GMP to adenosylcobinamide phosphate.</text>
</comment>
<dbReference type="AlphaFoldDB" id="A0A1H2PRY7"/>
<dbReference type="Gene3D" id="3.40.50.300">
    <property type="entry name" value="P-loop containing nucleotide triphosphate hydrolases"/>
    <property type="match status" value="1"/>
</dbReference>
<reference evidence="18" key="1">
    <citation type="submission" date="2016-09" db="EMBL/GenBank/DDBJ databases">
        <authorList>
            <person name="Varghese N."/>
            <person name="Submissions S."/>
        </authorList>
    </citation>
    <scope>NUCLEOTIDE SEQUENCE [LARGE SCALE GENOMIC DNA]</scope>
    <source>
        <strain evidence="18">JS23</strain>
    </source>
</reference>
<feature type="binding site" evidence="16">
    <location>
        <position position="88"/>
    </location>
    <ligand>
        <name>GTP</name>
        <dbReference type="ChEBI" id="CHEBI:37565"/>
    </ligand>
</feature>
<evidence type="ECO:0000256" key="9">
    <source>
        <dbReference type="ARBA" id="ARBA00022679"/>
    </source>
</evidence>
<evidence type="ECO:0000256" key="4">
    <source>
        <dbReference type="ARBA" id="ARBA00003889"/>
    </source>
</evidence>
<keyword evidence="8 14" id="KW-0169">Cobalamin biosynthesis</keyword>
<dbReference type="EMBL" id="FNLO01000009">
    <property type="protein sequence ID" value="SDV49694.1"/>
    <property type="molecule type" value="Genomic_DNA"/>
</dbReference>
<evidence type="ECO:0000256" key="7">
    <source>
        <dbReference type="ARBA" id="ARBA00007490"/>
    </source>
</evidence>
<dbReference type="PANTHER" id="PTHR34848:SF1">
    <property type="entry name" value="BIFUNCTIONAL ADENOSYLCOBALAMIN BIOSYNTHESIS PROTEIN COBU"/>
    <property type="match status" value="1"/>
</dbReference>
<evidence type="ECO:0000256" key="8">
    <source>
        <dbReference type="ARBA" id="ARBA00022573"/>
    </source>
</evidence>
<dbReference type="GO" id="GO:0043752">
    <property type="term" value="F:adenosylcobinamide kinase activity"/>
    <property type="evidence" value="ECO:0007669"/>
    <property type="project" value="UniProtKB-EC"/>
</dbReference>
<feature type="binding site" evidence="16">
    <location>
        <begin position="13"/>
        <end position="20"/>
    </location>
    <ligand>
        <name>GTP</name>
        <dbReference type="ChEBI" id="CHEBI:37565"/>
    </ligand>
</feature>
<dbReference type="OrthoDB" id="9788370at2"/>
<keyword evidence="13 14" id="KW-0342">GTP-binding</keyword>
<evidence type="ECO:0000313" key="17">
    <source>
        <dbReference type="EMBL" id="SDV49694.1"/>
    </source>
</evidence>
<dbReference type="Pfam" id="PF02283">
    <property type="entry name" value="CobU"/>
    <property type="match status" value="1"/>
</dbReference>
<dbReference type="SUPFAM" id="SSF52540">
    <property type="entry name" value="P-loop containing nucleoside triphosphate hydrolases"/>
    <property type="match status" value="1"/>
</dbReference>
<dbReference type="GO" id="GO:0005524">
    <property type="term" value="F:ATP binding"/>
    <property type="evidence" value="ECO:0007669"/>
    <property type="project" value="UniProtKB-UniRule"/>
</dbReference>
<dbReference type="GO" id="GO:0008820">
    <property type="term" value="F:cobinamide phosphate guanylyltransferase activity"/>
    <property type="evidence" value="ECO:0007669"/>
    <property type="project" value="UniProtKB-UniRule"/>
</dbReference>
<proteinExistence type="inferred from homology"/>
<comment type="catalytic activity">
    <reaction evidence="2 14">
        <text>adenosylcob(III)inamide phosphate + GTP + H(+) = adenosylcob(III)inamide-GDP + diphosphate</text>
        <dbReference type="Rhea" id="RHEA:22712"/>
        <dbReference type="ChEBI" id="CHEBI:15378"/>
        <dbReference type="ChEBI" id="CHEBI:33019"/>
        <dbReference type="ChEBI" id="CHEBI:37565"/>
        <dbReference type="ChEBI" id="CHEBI:58502"/>
        <dbReference type="ChEBI" id="CHEBI:60487"/>
        <dbReference type="EC" id="2.7.7.62"/>
    </reaction>
</comment>
<gene>
    <name evidence="17" type="ORF">SAMN05216551_10957</name>
</gene>
<dbReference type="EC" id="2.7.1.156" evidence="14"/>
<dbReference type="PIRSF" id="PIRSF006135">
    <property type="entry name" value="CobU"/>
    <property type="match status" value="1"/>
</dbReference>
<comment type="similarity">
    <text evidence="7 14">Belongs to the CobU/CobP family.</text>
</comment>
<sequence>MKWHQAVHQLVLGGARSGKSSHAEALARASRLDVTVIVTGEARDDEMRERIARHRAERPAQWRVVEAPVRLAEALLAAADGERCVIVDCLTLWLSNTLFAAPPGVDGGAPDVTPAEGVASCDDAIFRRERAALFDCLNRVRGPVIFVSNEVGLGIVPADPLSRRFRDEAGRLHRELAARCSVVTFVAAGLPLVLKAPPPPMEPGGGA</sequence>
<evidence type="ECO:0000256" key="1">
    <source>
        <dbReference type="ARBA" id="ARBA00000312"/>
    </source>
</evidence>
<keyword evidence="10 14" id="KW-0547">Nucleotide-binding</keyword>
<evidence type="ECO:0000256" key="11">
    <source>
        <dbReference type="ARBA" id="ARBA00022777"/>
    </source>
</evidence>
<feature type="binding site" evidence="16">
    <location>
        <position position="66"/>
    </location>
    <ligand>
        <name>GTP</name>
        <dbReference type="ChEBI" id="CHEBI:37565"/>
    </ligand>
</feature>
<evidence type="ECO:0000256" key="3">
    <source>
        <dbReference type="ARBA" id="ARBA00001522"/>
    </source>
</evidence>
<keyword evidence="17" id="KW-0548">Nucleotidyltransferase</keyword>
<dbReference type="InterPro" id="IPR003203">
    <property type="entry name" value="CobU/CobP"/>
</dbReference>
<evidence type="ECO:0000256" key="6">
    <source>
        <dbReference type="ARBA" id="ARBA00005159"/>
    </source>
</evidence>
<keyword evidence="9 14" id="KW-0808">Transferase</keyword>
<evidence type="ECO:0000256" key="5">
    <source>
        <dbReference type="ARBA" id="ARBA00004692"/>
    </source>
</evidence>
<evidence type="ECO:0000256" key="16">
    <source>
        <dbReference type="PIRSR" id="PIRSR006135-2"/>
    </source>
</evidence>
<evidence type="ECO:0000256" key="2">
    <source>
        <dbReference type="ARBA" id="ARBA00000711"/>
    </source>
</evidence>
<evidence type="ECO:0000256" key="12">
    <source>
        <dbReference type="ARBA" id="ARBA00022840"/>
    </source>
</evidence>
<dbReference type="UniPathway" id="UPA00148">
    <property type="reaction ID" value="UER00236"/>
</dbReference>
<name>A0A1H2PRY7_9BURK</name>
<feature type="binding site" evidence="16">
    <location>
        <begin position="55"/>
        <end position="58"/>
    </location>
    <ligand>
        <name>GTP</name>
        <dbReference type="ChEBI" id="CHEBI:37565"/>
    </ligand>
</feature>
<evidence type="ECO:0000256" key="14">
    <source>
        <dbReference type="PIRNR" id="PIRNR006135"/>
    </source>
</evidence>
<dbReference type="CDD" id="cd00544">
    <property type="entry name" value="CobU"/>
    <property type="match status" value="1"/>
</dbReference>
<keyword evidence="12 14" id="KW-0067">ATP-binding</keyword>
<evidence type="ECO:0000256" key="10">
    <source>
        <dbReference type="ARBA" id="ARBA00022741"/>
    </source>
</evidence>
<comment type="pathway">
    <text evidence="5 14">Cofactor biosynthesis; adenosylcobalamin biosynthesis; adenosylcobalamin from cob(II)yrinate a,c-diamide: step 6/7.</text>
</comment>
<protein>
    <recommendedName>
        <fullName evidence="14">Bifunctional adenosylcobalamin biosynthesis protein</fullName>
        <ecNumber evidence="14">2.7.1.156</ecNumber>
        <ecNumber evidence="14">2.7.7.62</ecNumber>
    </recommendedName>
</protein>
<dbReference type="RefSeq" id="WP_091910093.1">
    <property type="nucleotide sequence ID" value="NZ_FNLO01000009.1"/>
</dbReference>
<feature type="active site" description="GMP-histidine intermediate" evidence="15">
    <location>
        <position position="54"/>
    </location>
</feature>
<organism evidence="17 18">
    <name type="scientific">Chitinasiproducens palmae</name>
    <dbReference type="NCBI Taxonomy" id="1770053"/>
    <lineage>
        <taxon>Bacteria</taxon>
        <taxon>Pseudomonadati</taxon>
        <taxon>Pseudomonadota</taxon>
        <taxon>Betaproteobacteria</taxon>
        <taxon>Burkholderiales</taxon>
        <taxon>Burkholderiaceae</taxon>
        <taxon>Chitinasiproducens</taxon>
    </lineage>
</organism>
<evidence type="ECO:0000256" key="13">
    <source>
        <dbReference type="ARBA" id="ARBA00023134"/>
    </source>
</evidence>
<keyword evidence="11 14" id="KW-0418">Kinase</keyword>
<evidence type="ECO:0000256" key="15">
    <source>
        <dbReference type="PIRSR" id="PIRSR006135-1"/>
    </source>
</evidence>